<accession>A0A6G8ZZY7</accession>
<dbReference type="FunFam" id="3.90.400.10:FF:000002">
    <property type="entry name" value="Sucrose isomerase"/>
    <property type="match status" value="1"/>
</dbReference>
<dbReference type="Gene3D" id="2.60.40.1180">
    <property type="entry name" value="Golgi alpha-mannosidase II"/>
    <property type="match status" value="1"/>
</dbReference>
<dbReference type="SUPFAM" id="SSF51445">
    <property type="entry name" value="(Trans)glycosidases"/>
    <property type="match status" value="1"/>
</dbReference>
<dbReference type="CDD" id="cd11331">
    <property type="entry name" value="AmyAc_OligoGlu_like"/>
    <property type="match status" value="1"/>
</dbReference>
<dbReference type="Gene3D" id="3.20.20.80">
    <property type="entry name" value="Glycosidases"/>
    <property type="match status" value="1"/>
</dbReference>
<dbReference type="InterPro" id="IPR017853">
    <property type="entry name" value="GH"/>
</dbReference>
<dbReference type="Proteomes" id="UP000500895">
    <property type="component" value="Chromosome"/>
</dbReference>
<evidence type="ECO:0000256" key="2">
    <source>
        <dbReference type="ARBA" id="ARBA00022801"/>
    </source>
</evidence>
<dbReference type="SUPFAM" id="SSF51011">
    <property type="entry name" value="Glycosyl hydrolase domain"/>
    <property type="match status" value="1"/>
</dbReference>
<dbReference type="InterPro" id="IPR045857">
    <property type="entry name" value="O16G_dom_2"/>
</dbReference>
<dbReference type="GO" id="GO:0009313">
    <property type="term" value="P:oligosaccharide catabolic process"/>
    <property type="evidence" value="ECO:0007669"/>
    <property type="project" value="TreeGrafter"/>
</dbReference>
<dbReference type="RefSeq" id="WP_166466936.1">
    <property type="nucleotide sequence ID" value="NZ_CP050066.2"/>
</dbReference>
<evidence type="ECO:0000313" key="6">
    <source>
        <dbReference type="Proteomes" id="UP000500895"/>
    </source>
</evidence>
<evidence type="ECO:0000313" key="5">
    <source>
        <dbReference type="EMBL" id="QIP05614.1"/>
    </source>
</evidence>
<dbReference type="SMART" id="SM00642">
    <property type="entry name" value="Aamy"/>
    <property type="match status" value="1"/>
</dbReference>
<dbReference type="Gene3D" id="3.90.400.10">
    <property type="entry name" value="Oligo-1,6-glucosidase, Domain 2"/>
    <property type="match status" value="1"/>
</dbReference>
<reference evidence="5 6" key="1">
    <citation type="journal article" date="2020" name="Int. J. Syst. Evol. Microbiol.">
        <title>Description and complete genome sequences of Bradyrhizobium symbiodeficiens sp. nov., a non-symbiotic bacterium associated with legumes native to Canada.</title>
        <authorList>
            <person name="Bromfield E.S.P."/>
            <person name="Cloutier S."/>
            <person name="Nguyen H.D.T."/>
        </authorList>
    </citation>
    <scope>NUCLEOTIDE SEQUENCE [LARGE SCALE GENOMIC DNA]</scope>
    <source>
        <strain evidence="5 6">101S1MB</strain>
    </source>
</reference>
<dbReference type="InterPro" id="IPR006047">
    <property type="entry name" value="GH13_cat_dom"/>
</dbReference>
<dbReference type="GO" id="GO:0004556">
    <property type="term" value="F:alpha-amylase activity"/>
    <property type="evidence" value="ECO:0007669"/>
    <property type="project" value="TreeGrafter"/>
</dbReference>
<dbReference type="InterPro" id="IPR013780">
    <property type="entry name" value="Glyco_hydro_b"/>
</dbReference>
<proteinExistence type="inferred from homology"/>
<feature type="domain" description="Glycosyl hydrolase family 13 catalytic" evidence="4">
    <location>
        <begin position="13"/>
        <end position="396"/>
    </location>
</feature>
<dbReference type="EMBL" id="CP050066">
    <property type="protein sequence ID" value="QIP05614.1"/>
    <property type="molecule type" value="Genomic_DNA"/>
</dbReference>
<keyword evidence="2 5" id="KW-0378">Hydrolase</keyword>
<name>A0A6G8ZZY7_9BRAD</name>
<dbReference type="AlphaFoldDB" id="A0A6G8ZZY7"/>
<dbReference type="PANTHER" id="PTHR10357">
    <property type="entry name" value="ALPHA-AMYLASE FAMILY MEMBER"/>
    <property type="match status" value="1"/>
</dbReference>
<keyword evidence="3" id="KW-0326">Glycosidase</keyword>
<protein>
    <submittedName>
        <fullName evidence="5">Alpha-amylase family glycosyl hydrolase</fullName>
    </submittedName>
</protein>
<dbReference type="PANTHER" id="PTHR10357:SF179">
    <property type="entry name" value="NEUTRAL AND BASIC AMINO ACID TRANSPORT PROTEIN RBAT"/>
    <property type="match status" value="1"/>
</dbReference>
<dbReference type="Pfam" id="PF00128">
    <property type="entry name" value="Alpha-amylase"/>
    <property type="match status" value="1"/>
</dbReference>
<evidence type="ECO:0000259" key="4">
    <source>
        <dbReference type="SMART" id="SM00642"/>
    </source>
</evidence>
<evidence type="ECO:0000256" key="1">
    <source>
        <dbReference type="ARBA" id="ARBA00008061"/>
    </source>
</evidence>
<gene>
    <name evidence="5" type="ORF">HAV00_04825</name>
</gene>
<sequence>MTALWWQAAVIYQVYPRSFQDSNRDGIGDLKGIAQRLDYLAGLGIDAIWISPISPSPMVDFGYDVADYCDIDPCFGTLADFDELLRQAHRRGLKVLLDFVPNHTSDQHPWFVESRAARDYPKRDWYIWRDAAADGGAPNNWISDFGGSAWQWDEITGQYYYHAFLKEQPDLNWRHPDVQAAMFDVMRFWFDRGVDGFRIDVLWHMVKAADFPDNPPNPDYRPGMGEMHRLLQLHSTDQPEVHGIASGMREVADSYGARGLGERVLIGEIYLPVDRLMHYYGRERPGVHLPFNFQLIDMKWDARTLAAAITDYEAALPLAGWPNWVLGNHDRPRVATRLGQAQARVAAVLLLTLRGTPTLYYGDELGLSDVRIEPAQVKDPRELREPGLGLGRDPVRTPMPWDGSDNAGFSTAKPWLPLHADWRTRNVAGMTDDPRSILTLYRRLLALRRDHPALSIGDFALVTVEDELLVYARRHESQRLLVSLNFGERPHRLQLPEWARGSRPLLSTHEDTPLAEDDALLLRSHEAVVLEAR</sequence>
<comment type="similarity">
    <text evidence="1">Belongs to the glycosyl hydrolase 13 family.</text>
</comment>
<evidence type="ECO:0000256" key="3">
    <source>
        <dbReference type="ARBA" id="ARBA00023295"/>
    </source>
</evidence>
<organism evidence="5 6">
    <name type="scientific">Bradyrhizobium symbiodeficiens</name>
    <dbReference type="NCBI Taxonomy" id="1404367"/>
    <lineage>
        <taxon>Bacteria</taxon>
        <taxon>Pseudomonadati</taxon>
        <taxon>Pseudomonadota</taxon>
        <taxon>Alphaproteobacteria</taxon>
        <taxon>Hyphomicrobiales</taxon>
        <taxon>Nitrobacteraceae</taxon>
        <taxon>Bradyrhizobium</taxon>
    </lineage>
</organism>